<accession>A0A381X5H2</accession>
<proteinExistence type="predicted"/>
<sequence>MRVAQTMILIFFVHAHFLIFVFESEGQSSLKEGLIQTSTVDDIPKEPGWRDPAYRGWEVLSIPGLISTYYDLDLDGKLDYMVTRKIARKASAEEIDMARAIELAQYDHQAVYFSNPVIYFANKYPLFYCKGLDYRKNCRNIWVDISEDGLNGNEEVYTLGSPHQNAH</sequence>
<evidence type="ECO:0000313" key="1">
    <source>
        <dbReference type="EMBL" id="SVA60006.1"/>
    </source>
</evidence>
<name>A0A381X5H2_9ZZZZ</name>
<gene>
    <name evidence="1" type="ORF">METZ01_LOCUS112860</name>
</gene>
<organism evidence="1">
    <name type="scientific">marine metagenome</name>
    <dbReference type="NCBI Taxonomy" id="408172"/>
    <lineage>
        <taxon>unclassified sequences</taxon>
        <taxon>metagenomes</taxon>
        <taxon>ecological metagenomes</taxon>
    </lineage>
</organism>
<dbReference type="EMBL" id="UINC01013991">
    <property type="protein sequence ID" value="SVA60006.1"/>
    <property type="molecule type" value="Genomic_DNA"/>
</dbReference>
<protein>
    <submittedName>
        <fullName evidence="1">Uncharacterized protein</fullName>
    </submittedName>
</protein>
<reference evidence="1" key="1">
    <citation type="submission" date="2018-05" db="EMBL/GenBank/DDBJ databases">
        <authorList>
            <person name="Lanie J.A."/>
            <person name="Ng W.-L."/>
            <person name="Kazmierczak K.M."/>
            <person name="Andrzejewski T.M."/>
            <person name="Davidsen T.M."/>
            <person name="Wayne K.J."/>
            <person name="Tettelin H."/>
            <person name="Glass J.I."/>
            <person name="Rusch D."/>
            <person name="Podicherti R."/>
            <person name="Tsui H.-C.T."/>
            <person name="Winkler M.E."/>
        </authorList>
    </citation>
    <scope>NUCLEOTIDE SEQUENCE</scope>
</reference>
<dbReference type="AlphaFoldDB" id="A0A381X5H2"/>